<proteinExistence type="predicted"/>
<evidence type="ECO:0000313" key="2">
    <source>
        <dbReference type="EMBL" id="MBW3365878.1"/>
    </source>
</evidence>
<accession>A0ABS6XD10</accession>
<reference evidence="2 3" key="1">
    <citation type="submission" date="2021-07" db="EMBL/GenBank/DDBJ databases">
        <authorList>
            <person name="Kim M.K."/>
        </authorList>
    </citation>
    <scope>NUCLEOTIDE SEQUENCE [LARGE SCALE GENOMIC DNA]</scope>
    <source>
        <strain evidence="2 3">HLY7-15</strain>
    </source>
</reference>
<sequence>MFIEDGILYIHYKQIENLDQHVAEDCVRARKAFTENKDYPCLVDVISIKNFTKEARDYFANEGNEGIIANAILINSTVTKMMANFYIMVNKPTNPTRMFTDKAIALEWLKQFSK</sequence>
<comment type="caution">
    <text evidence="2">The sequence shown here is derived from an EMBL/GenBank/DDBJ whole genome shotgun (WGS) entry which is preliminary data.</text>
</comment>
<dbReference type="RefSeq" id="WP_199110388.1">
    <property type="nucleotide sequence ID" value="NZ_JAHWXQ010000003.1"/>
</dbReference>
<dbReference type="Proteomes" id="UP000774935">
    <property type="component" value="Unassembled WGS sequence"/>
</dbReference>
<dbReference type="InterPro" id="IPR056695">
    <property type="entry name" value="DUF7793"/>
</dbReference>
<evidence type="ECO:0000259" key="1">
    <source>
        <dbReference type="Pfam" id="PF25056"/>
    </source>
</evidence>
<evidence type="ECO:0000313" key="3">
    <source>
        <dbReference type="Proteomes" id="UP000774935"/>
    </source>
</evidence>
<dbReference type="Pfam" id="PF25056">
    <property type="entry name" value="DUF7793"/>
    <property type="match status" value="1"/>
</dbReference>
<dbReference type="Gene3D" id="3.40.1680.10">
    <property type="entry name" value="yp_829618.1 domain like"/>
    <property type="match status" value="1"/>
</dbReference>
<gene>
    <name evidence="2" type="ORF">KYK27_12530</name>
</gene>
<organism evidence="2 3">
    <name type="scientific">Pontibacter populi</name>
    <dbReference type="NCBI Taxonomy" id="890055"/>
    <lineage>
        <taxon>Bacteria</taxon>
        <taxon>Pseudomonadati</taxon>
        <taxon>Bacteroidota</taxon>
        <taxon>Cytophagia</taxon>
        <taxon>Cytophagales</taxon>
        <taxon>Hymenobacteraceae</taxon>
        <taxon>Pontibacter</taxon>
    </lineage>
</organism>
<keyword evidence="3" id="KW-1185">Reference proteome</keyword>
<dbReference type="Gene3D" id="3.40.970.30">
    <property type="entry name" value="yp_829618.1 like domains"/>
    <property type="match status" value="1"/>
</dbReference>
<dbReference type="EMBL" id="JAHWXQ010000003">
    <property type="protein sequence ID" value="MBW3365878.1"/>
    <property type="molecule type" value="Genomic_DNA"/>
</dbReference>
<name>A0ABS6XD10_9BACT</name>
<protein>
    <recommendedName>
        <fullName evidence="1">DUF7793 domain-containing protein</fullName>
    </recommendedName>
</protein>
<feature type="domain" description="DUF7793" evidence="1">
    <location>
        <begin position="1"/>
        <end position="112"/>
    </location>
</feature>